<comment type="caution">
    <text evidence="1">The sequence shown here is derived from an EMBL/GenBank/DDBJ whole genome shotgun (WGS) entry which is preliminary data.</text>
</comment>
<organism evidence="1 2">
    <name type="scientific">Citrus x changshan-huyou</name>
    <dbReference type="NCBI Taxonomy" id="2935761"/>
    <lineage>
        <taxon>Eukaryota</taxon>
        <taxon>Viridiplantae</taxon>
        <taxon>Streptophyta</taxon>
        <taxon>Embryophyta</taxon>
        <taxon>Tracheophyta</taxon>
        <taxon>Spermatophyta</taxon>
        <taxon>Magnoliopsida</taxon>
        <taxon>eudicotyledons</taxon>
        <taxon>Gunneridae</taxon>
        <taxon>Pentapetalae</taxon>
        <taxon>rosids</taxon>
        <taxon>malvids</taxon>
        <taxon>Sapindales</taxon>
        <taxon>Rutaceae</taxon>
        <taxon>Aurantioideae</taxon>
        <taxon>Citrus</taxon>
    </lineage>
</organism>
<evidence type="ECO:0000313" key="2">
    <source>
        <dbReference type="Proteomes" id="UP001428341"/>
    </source>
</evidence>
<evidence type="ECO:0000313" key="1">
    <source>
        <dbReference type="EMBL" id="KAK9182330.1"/>
    </source>
</evidence>
<name>A0AAP0QDL7_9ROSI</name>
<sequence>MLGKDGWIHGPRVKISRLGSEVSTQPKGRPDFGLRIGQGRVRNGSLLSGPSSVALALHYCKSLAHPTNPSINFVVLD</sequence>
<proteinExistence type="predicted"/>
<keyword evidence="2" id="KW-1185">Reference proteome</keyword>
<reference evidence="1 2" key="1">
    <citation type="submission" date="2024-05" db="EMBL/GenBank/DDBJ databases">
        <title>Haplotype-resolved chromosome-level genome assembly of Huyou (Citrus changshanensis).</title>
        <authorList>
            <person name="Miao C."/>
            <person name="Chen W."/>
            <person name="Wu Y."/>
            <person name="Wang L."/>
            <person name="Zhao S."/>
            <person name="Grierson D."/>
            <person name="Xu C."/>
            <person name="Chen K."/>
        </authorList>
    </citation>
    <scope>NUCLEOTIDE SEQUENCE [LARGE SCALE GENOMIC DNA]</scope>
    <source>
        <strain evidence="1">01-14</strain>
        <tissue evidence="1">Leaf</tissue>
    </source>
</reference>
<accession>A0AAP0QDL7</accession>
<gene>
    <name evidence="1" type="ORF">WN944_025473</name>
</gene>
<protein>
    <submittedName>
        <fullName evidence="1">Uncharacterized protein</fullName>
    </submittedName>
</protein>
<dbReference type="Proteomes" id="UP001428341">
    <property type="component" value="Unassembled WGS sequence"/>
</dbReference>
<dbReference type="EMBL" id="JBCGBO010000024">
    <property type="protein sequence ID" value="KAK9182330.1"/>
    <property type="molecule type" value="Genomic_DNA"/>
</dbReference>
<dbReference type="AlphaFoldDB" id="A0AAP0QDL7"/>